<evidence type="ECO:0000313" key="4">
    <source>
        <dbReference type="Proteomes" id="UP000092544"/>
    </source>
</evidence>
<dbReference type="Gene3D" id="3.40.50.720">
    <property type="entry name" value="NAD(P)-binding Rossmann-like Domain"/>
    <property type="match status" value="1"/>
</dbReference>
<keyword evidence="2 3" id="KW-0560">Oxidoreductase</keyword>
<dbReference type="InterPro" id="IPR020904">
    <property type="entry name" value="Sc_DH/Rdtase_CS"/>
</dbReference>
<proteinExistence type="inferred from homology"/>
<gene>
    <name evidence="3" type="primary">acr1</name>
    <name evidence="3" type="ORF">MSP8886_03521</name>
</gene>
<dbReference type="EMBL" id="FLOB01000011">
    <property type="protein sequence ID" value="SBS35933.1"/>
    <property type="molecule type" value="Genomic_DNA"/>
</dbReference>
<sequence length="246" mass="27626">MSSKGVVWITGASSGIGLSLAKRYLYNGYRVIVSARHKGELAPLLEQNDELTFIPFDVSDNTQIESVRETLLSHTDHLDCVILNAGTCEYFEIDSPDWDMMQRIMSVNYLGLVHCVETCLPLLRKAANPHIVGVSSQAVQAAFTKTQAYGASKAAIRYFLSSLRIDLKKENIDVTCILPGFVDTPLTQKNTFPMPFLMPAEQAAARIERAIERRPYEYAFPKRLSVMLWLGRHFPKLWSALTAPKE</sequence>
<dbReference type="Proteomes" id="UP000092544">
    <property type="component" value="Unassembled WGS sequence"/>
</dbReference>
<reference evidence="3 4" key="1">
    <citation type="submission" date="2016-06" db="EMBL/GenBank/DDBJ databases">
        <authorList>
            <person name="Kjaerup R.B."/>
            <person name="Dalgaard T.S."/>
            <person name="Juul-Madsen H.R."/>
        </authorList>
    </citation>
    <scope>NUCLEOTIDE SEQUENCE [LARGE SCALE GENOMIC DNA]</scope>
    <source>
        <strain evidence="3 4">CECT 8886</strain>
    </source>
</reference>
<dbReference type="OrthoDB" id="335726at2"/>
<dbReference type="PROSITE" id="PS00061">
    <property type="entry name" value="ADH_SHORT"/>
    <property type="match status" value="1"/>
</dbReference>
<evidence type="ECO:0000256" key="2">
    <source>
        <dbReference type="ARBA" id="ARBA00023002"/>
    </source>
</evidence>
<dbReference type="RefSeq" id="WP_067018820.1">
    <property type="nucleotide sequence ID" value="NZ_FLOB01000011.1"/>
</dbReference>
<dbReference type="SUPFAM" id="SSF51735">
    <property type="entry name" value="NAD(P)-binding Rossmann-fold domains"/>
    <property type="match status" value="1"/>
</dbReference>
<protein>
    <submittedName>
        <fullName evidence="3">Fatty acyl-CoA reductase</fullName>
        <ecNumber evidence="3">1.2.1.-</ecNumber>
    </submittedName>
</protein>
<dbReference type="GO" id="GO:0016020">
    <property type="term" value="C:membrane"/>
    <property type="evidence" value="ECO:0007669"/>
    <property type="project" value="TreeGrafter"/>
</dbReference>
<dbReference type="STRING" id="1792290.MSP8886_03521"/>
<dbReference type="PANTHER" id="PTHR44196:SF1">
    <property type="entry name" value="DEHYDROGENASE_REDUCTASE SDR FAMILY MEMBER 7B"/>
    <property type="match status" value="1"/>
</dbReference>
<dbReference type="InterPro" id="IPR036291">
    <property type="entry name" value="NAD(P)-bd_dom_sf"/>
</dbReference>
<evidence type="ECO:0000256" key="1">
    <source>
        <dbReference type="ARBA" id="ARBA00006484"/>
    </source>
</evidence>
<evidence type="ECO:0000313" key="3">
    <source>
        <dbReference type="EMBL" id="SBS35933.1"/>
    </source>
</evidence>
<dbReference type="EC" id="1.2.1.-" evidence="3"/>
<accession>A0A1A8TP28</accession>
<dbReference type="PANTHER" id="PTHR44196">
    <property type="entry name" value="DEHYDROGENASE/REDUCTASE SDR FAMILY MEMBER 7B"/>
    <property type="match status" value="1"/>
</dbReference>
<name>A0A1A8TP28_9GAMM</name>
<dbReference type="InterPro" id="IPR002347">
    <property type="entry name" value="SDR_fam"/>
</dbReference>
<comment type="similarity">
    <text evidence="1">Belongs to the short-chain dehydrogenases/reductases (SDR) family.</text>
</comment>
<dbReference type="AlphaFoldDB" id="A0A1A8TP28"/>
<keyword evidence="4" id="KW-1185">Reference proteome</keyword>
<dbReference type="GO" id="GO:0016491">
    <property type="term" value="F:oxidoreductase activity"/>
    <property type="evidence" value="ECO:0007669"/>
    <property type="project" value="UniProtKB-KW"/>
</dbReference>
<dbReference type="PRINTS" id="PR00081">
    <property type="entry name" value="GDHRDH"/>
</dbReference>
<dbReference type="Pfam" id="PF00106">
    <property type="entry name" value="adh_short"/>
    <property type="match status" value="1"/>
</dbReference>
<organism evidence="3 4">
    <name type="scientific">Marinomonas spartinae</name>
    <dbReference type="NCBI Taxonomy" id="1792290"/>
    <lineage>
        <taxon>Bacteria</taxon>
        <taxon>Pseudomonadati</taxon>
        <taxon>Pseudomonadota</taxon>
        <taxon>Gammaproteobacteria</taxon>
        <taxon>Oceanospirillales</taxon>
        <taxon>Oceanospirillaceae</taxon>
        <taxon>Marinomonas</taxon>
    </lineage>
</organism>